<keyword evidence="3" id="KW-1185">Reference proteome</keyword>
<dbReference type="EMBL" id="JAPFFM010000009">
    <property type="protein sequence ID" value="KAJ6747526.1"/>
    <property type="molecule type" value="Genomic_DNA"/>
</dbReference>
<sequence>MDNRRQAKDSLSYSNLFNLESLVNFRVPQPDDEFDYYGSSSQDESRGSQGGAMTNFVNRNQSERELNSLKRKRRYNNSEGEEEDGHFRARITEDKYRSMLGEHIQKYKRRYKDPLPSPAPPPSRMAIPIPKSSSGGSKTRKLGNEQRGGLHDMETTSEWANDINPSKHRDYRELEFTPKIYYEPPYLDIGDGITYRIPLL</sequence>
<reference evidence="2" key="1">
    <citation type="submission" date="2022-11" db="EMBL/GenBank/DDBJ databases">
        <authorList>
            <person name="Hyden B.L."/>
            <person name="Feng K."/>
            <person name="Yates T."/>
            <person name="Jawdy S."/>
            <person name="Smart L.B."/>
            <person name="Muchero W."/>
        </authorList>
    </citation>
    <scope>NUCLEOTIDE SEQUENCE</scope>
    <source>
        <tissue evidence="2">Shoot tip</tissue>
    </source>
</reference>
<organism evidence="2 3">
    <name type="scientific">Salix koriyanagi</name>
    <dbReference type="NCBI Taxonomy" id="2511006"/>
    <lineage>
        <taxon>Eukaryota</taxon>
        <taxon>Viridiplantae</taxon>
        <taxon>Streptophyta</taxon>
        <taxon>Embryophyta</taxon>
        <taxon>Tracheophyta</taxon>
        <taxon>Spermatophyta</taxon>
        <taxon>Magnoliopsida</taxon>
        <taxon>eudicotyledons</taxon>
        <taxon>Gunneridae</taxon>
        <taxon>Pentapetalae</taxon>
        <taxon>rosids</taxon>
        <taxon>fabids</taxon>
        <taxon>Malpighiales</taxon>
        <taxon>Salicaceae</taxon>
        <taxon>Saliceae</taxon>
        <taxon>Salix</taxon>
    </lineage>
</organism>
<evidence type="ECO:0000313" key="2">
    <source>
        <dbReference type="EMBL" id="KAJ6747526.1"/>
    </source>
</evidence>
<name>A0A9Q0VEY9_9ROSI</name>
<comment type="caution">
    <text evidence="2">The sequence shown here is derived from an EMBL/GenBank/DDBJ whole genome shotgun (WGS) entry which is preliminary data.</text>
</comment>
<feature type="region of interest" description="Disordered" evidence="1">
    <location>
        <begin position="30"/>
        <end position="87"/>
    </location>
</feature>
<evidence type="ECO:0000313" key="3">
    <source>
        <dbReference type="Proteomes" id="UP001151752"/>
    </source>
</evidence>
<feature type="compositionally biased region" description="Polar residues" evidence="1">
    <location>
        <begin position="51"/>
        <end position="60"/>
    </location>
</feature>
<dbReference type="AlphaFoldDB" id="A0A9Q0VEY9"/>
<accession>A0A9Q0VEY9</accession>
<reference evidence="2" key="2">
    <citation type="journal article" date="2023" name="Int. J. Mol. Sci.">
        <title>De Novo Assembly and Annotation of 11 Diverse Shrub Willow (Salix) Genomes Reveals Novel Gene Organization in Sex-Linked Regions.</title>
        <authorList>
            <person name="Hyden B."/>
            <person name="Feng K."/>
            <person name="Yates T.B."/>
            <person name="Jawdy S."/>
            <person name="Cereghino C."/>
            <person name="Smart L.B."/>
            <person name="Muchero W."/>
        </authorList>
    </citation>
    <scope>NUCLEOTIDE SEQUENCE</scope>
    <source>
        <tissue evidence="2">Shoot tip</tissue>
    </source>
</reference>
<feature type="region of interest" description="Disordered" evidence="1">
    <location>
        <begin position="111"/>
        <end position="150"/>
    </location>
</feature>
<protein>
    <submittedName>
        <fullName evidence="2">Uncharacterized protein</fullName>
    </submittedName>
</protein>
<proteinExistence type="predicted"/>
<dbReference type="Proteomes" id="UP001151752">
    <property type="component" value="Chromosome 6"/>
</dbReference>
<evidence type="ECO:0000256" key="1">
    <source>
        <dbReference type="SAM" id="MobiDB-lite"/>
    </source>
</evidence>
<gene>
    <name evidence="2" type="ORF">OIU74_029897</name>
</gene>